<name>A0ABT8BJM9_9HYPH</name>
<protein>
    <submittedName>
        <fullName evidence="1">Uncharacterized protein</fullName>
    </submittedName>
</protein>
<accession>A0ABT8BJM9</accession>
<evidence type="ECO:0000313" key="2">
    <source>
        <dbReference type="Proteomes" id="UP001224644"/>
    </source>
</evidence>
<sequence length="272" mass="30324">MEQGIEDVRRCEGVVSRFVGAAISGDTRDFYRAAMEIDWPGAWLDVFTALDRVPRDMIADDIRYAFLVAWRGDRDFNPDAPYANGLPIGANWTLTHDLVGNTDLLVRCLKLLMPDHRVAELPLVLYRGQSLAGHEAGEHGVWWTTYPLYAERFAKGGSRSHVGQGAVLMTVDPHSAIIYKLNQMDFLLDPSKLTDVRVLDTPLRHTEAKTGMNELERDLRSRLLGVPSACQTAATREWLDLGAPLAGLPSCRKARTEFFLKELAAETMRAAA</sequence>
<gene>
    <name evidence="1" type="ORF">QWZ12_17455</name>
</gene>
<proteinExistence type="predicted"/>
<reference evidence="2" key="1">
    <citation type="journal article" date="2019" name="Int. J. Syst. Evol. Microbiol.">
        <title>The Global Catalogue of Microorganisms (GCM) 10K type strain sequencing project: providing services to taxonomists for standard genome sequencing and annotation.</title>
        <authorList>
            <consortium name="The Broad Institute Genomics Platform"/>
            <consortium name="The Broad Institute Genome Sequencing Center for Infectious Disease"/>
            <person name="Wu L."/>
            <person name="Ma J."/>
        </authorList>
    </citation>
    <scope>NUCLEOTIDE SEQUENCE [LARGE SCALE GENOMIC DNA]</scope>
    <source>
        <strain evidence="2">CECT 7069</strain>
    </source>
</reference>
<dbReference type="RefSeq" id="WP_238226901.1">
    <property type="nucleotide sequence ID" value="NZ_BPQD01000020.1"/>
</dbReference>
<comment type="caution">
    <text evidence="1">The sequence shown here is derived from an EMBL/GenBank/DDBJ whole genome shotgun (WGS) entry which is preliminary data.</text>
</comment>
<dbReference type="EMBL" id="JAUFPX010000017">
    <property type="protein sequence ID" value="MDN3592382.1"/>
    <property type="molecule type" value="Genomic_DNA"/>
</dbReference>
<dbReference type="Proteomes" id="UP001224644">
    <property type="component" value="Unassembled WGS sequence"/>
</dbReference>
<organism evidence="1 2">
    <name type="scientific">Methylobacterium adhaesivum</name>
    <dbReference type="NCBI Taxonomy" id="333297"/>
    <lineage>
        <taxon>Bacteria</taxon>
        <taxon>Pseudomonadati</taxon>
        <taxon>Pseudomonadota</taxon>
        <taxon>Alphaproteobacteria</taxon>
        <taxon>Hyphomicrobiales</taxon>
        <taxon>Methylobacteriaceae</taxon>
        <taxon>Methylobacterium</taxon>
    </lineage>
</organism>
<keyword evidence="2" id="KW-1185">Reference proteome</keyword>
<evidence type="ECO:0000313" key="1">
    <source>
        <dbReference type="EMBL" id="MDN3592382.1"/>
    </source>
</evidence>